<dbReference type="GO" id="GO:0016989">
    <property type="term" value="F:sigma factor antagonist activity"/>
    <property type="evidence" value="ECO:0007669"/>
    <property type="project" value="TreeGrafter"/>
</dbReference>
<sequence>MNQQTAYKIMRFFVDGLIPARYHHRIIWWLSDSKDSEAKEEAMKQIWNETSSRMDSRSLNQSFDRFNRQRSVSTVHPVATNRLGRLLKYAAILTVPFLLSLGVWWVTSYQNTKNMALTDFYVSQGRIGTLTLSDGTQVKLNSGSTLSYPQHFSTFAHSREVYLDGEAFFKVTHQSKQPFIVHIGNLKVKVLGTQFNIKAYPAEENITTTLAQGKVLVYENKQAMTILPDEQVVYNRVNGMMRKQRVENYDYSQWMHGRLYFDQAPLKTIIADLQRRYNIRMNIASDVDLNQKYTMAFREDETIDDVMHVLCKISDHLHFTKQNNIITIYTKKGGRPADIHK</sequence>
<dbReference type="PIRSF" id="PIRSF018266">
    <property type="entry name" value="FecR"/>
    <property type="match status" value="1"/>
</dbReference>
<reference evidence="4 5" key="1">
    <citation type="submission" date="2014-07" db="EMBL/GenBank/DDBJ databases">
        <authorList>
            <person name="McCorrison J."/>
            <person name="Sanka R."/>
            <person name="Torralba M."/>
            <person name="Gillis M."/>
            <person name="Haft D.H."/>
            <person name="Methe B."/>
            <person name="Sutton G."/>
            <person name="Nelson K.E."/>
        </authorList>
    </citation>
    <scope>NUCLEOTIDE SEQUENCE [LARGE SCALE GENOMIC DNA]</scope>
    <source>
        <strain evidence="4 5">S9-PR14</strain>
    </source>
</reference>
<protein>
    <submittedName>
        <fullName evidence="4">Sigma factor</fullName>
    </submittedName>
</protein>
<evidence type="ECO:0000256" key="1">
    <source>
        <dbReference type="SAM" id="Phobius"/>
    </source>
</evidence>
<organism evidence="4 5">
    <name type="scientific">Hoylesella timonensis S9-PR14</name>
    <dbReference type="NCBI Taxonomy" id="1401062"/>
    <lineage>
        <taxon>Bacteria</taxon>
        <taxon>Pseudomonadati</taxon>
        <taxon>Bacteroidota</taxon>
        <taxon>Bacteroidia</taxon>
        <taxon>Bacteroidales</taxon>
        <taxon>Prevotellaceae</taxon>
        <taxon>Hoylesella</taxon>
    </lineage>
</organism>
<evidence type="ECO:0000259" key="3">
    <source>
        <dbReference type="Pfam" id="PF16344"/>
    </source>
</evidence>
<dbReference type="AlphaFoldDB" id="A0A098YUP8"/>
<dbReference type="InterPro" id="IPR032508">
    <property type="entry name" value="FecR_C"/>
</dbReference>
<keyword evidence="1" id="KW-0812">Transmembrane</keyword>
<evidence type="ECO:0000313" key="4">
    <source>
        <dbReference type="EMBL" id="KGI23061.1"/>
    </source>
</evidence>
<dbReference type="PANTHER" id="PTHR30273">
    <property type="entry name" value="PERIPLASMIC SIGNAL SENSOR AND SIGMA FACTOR ACTIVATOR FECR-RELATED"/>
    <property type="match status" value="1"/>
</dbReference>
<dbReference type="Proteomes" id="UP000029723">
    <property type="component" value="Unassembled WGS sequence"/>
</dbReference>
<dbReference type="RefSeq" id="WP_036925852.1">
    <property type="nucleotide sequence ID" value="NZ_JRPQ01000015.1"/>
</dbReference>
<dbReference type="PANTHER" id="PTHR30273:SF2">
    <property type="entry name" value="PROTEIN FECR"/>
    <property type="match status" value="1"/>
</dbReference>
<accession>A0A098YUP8</accession>
<dbReference type="EMBL" id="JRPQ01000015">
    <property type="protein sequence ID" value="KGI23061.1"/>
    <property type="molecule type" value="Genomic_DNA"/>
</dbReference>
<name>A0A098YUP8_9BACT</name>
<evidence type="ECO:0000313" key="5">
    <source>
        <dbReference type="Proteomes" id="UP000029723"/>
    </source>
</evidence>
<dbReference type="InterPro" id="IPR006860">
    <property type="entry name" value="FecR"/>
</dbReference>
<feature type="domain" description="Protein FecR C-terminal" evidence="3">
    <location>
        <begin position="258"/>
        <end position="328"/>
    </location>
</feature>
<dbReference type="OrthoDB" id="1117107at2"/>
<keyword evidence="1" id="KW-1133">Transmembrane helix</keyword>
<proteinExistence type="predicted"/>
<dbReference type="InterPro" id="IPR012373">
    <property type="entry name" value="Ferrdict_sens_TM"/>
</dbReference>
<evidence type="ECO:0000259" key="2">
    <source>
        <dbReference type="Pfam" id="PF04773"/>
    </source>
</evidence>
<dbReference type="FunFam" id="2.60.120.1440:FF:000001">
    <property type="entry name" value="Putative anti-sigma factor"/>
    <property type="match status" value="1"/>
</dbReference>
<dbReference type="Gene3D" id="3.55.50.30">
    <property type="match status" value="1"/>
</dbReference>
<gene>
    <name evidence="4" type="ORF">HMPREF9304_00855</name>
</gene>
<feature type="domain" description="FecR protein" evidence="2">
    <location>
        <begin position="123"/>
        <end position="215"/>
    </location>
</feature>
<comment type="caution">
    <text evidence="4">The sequence shown here is derived from an EMBL/GenBank/DDBJ whole genome shotgun (WGS) entry which is preliminary data.</text>
</comment>
<dbReference type="Gene3D" id="2.60.120.1440">
    <property type="match status" value="1"/>
</dbReference>
<dbReference type="Pfam" id="PF04773">
    <property type="entry name" value="FecR"/>
    <property type="match status" value="1"/>
</dbReference>
<feature type="transmembrane region" description="Helical" evidence="1">
    <location>
        <begin position="86"/>
        <end position="106"/>
    </location>
</feature>
<dbReference type="Pfam" id="PF16344">
    <property type="entry name" value="FecR_C"/>
    <property type="match status" value="1"/>
</dbReference>
<keyword evidence="1" id="KW-0472">Membrane</keyword>